<comment type="caution">
    <text evidence="2">The sequence shown here is derived from an EMBL/GenBank/DDBJ whole genome shotgun (WGS) entry which is preliminary data.</text>
</comment>
<sequence>MNSKYPRVYAPVLRSPLLFHHNTGLSAPNYNSVQPRIPHATPNLYYPHPTSPYWPQSRHMVQAPLPNNSRSYPYYPVMPKAMVPAQVPFSSYPIPTVTYATTVSSNGLALILIATLILVALDLVIVRPQKR</sequence>
<accession>A0A4Z0R5F3</accession>
<dbReference type="EMBL" id="SPQQ01000004">
    <property type="protein sequence ID" value="TGE37764.1"/>
    <property type="molecule type" value="Genomic_DNA"/>
</dbReference>
<dbReference type="AlphaFoldDB" id="A0A4Z0R5F3"/>
<name>A0A4Z0R5F3_9FIRM</name>
<evidence type="ECO:0000313" key="2">
    <source>
        <dbReference type="EMBL" id="TGE37764.1"/>
    </source>
</evidence>
<keyword evidence="3" id="KW-1185">Reference proteome</keyword>
<keyword evidence="1" id="KW-0472">Membrane</keyword>
<keyword evidence="1" id="KW-0812">Transmembrane</keyword>
<gene>
    <name evidence="2" type="ORF">E4K67_13710</name>
</gene>
<proteinExistence type="predicted"/>
<organism evidence="2 3">
    <name type="scientific">Desulfosporosinus fructosivorans</name>
    <dbReference type="NCBI Taxonomy" id="2018669"/>
    <lineage>
        <taxon>Bacteria</taxon>
        <taxon>Bacillati</taxon>
        <taxon>Bacillota</taxon>
        <taxon>Clostridia</taxon>
        <taxon>Eubacteriales</taxon>
        <taxon>Desulfitobacteriaceae</taxon>
        <taxon>Desulfosporosinus</taxon>
    </lineage>
</organism>
<feature type="transmembrane region" description="Helical" evidence="1">
    <location>
        <begin position="107"/>
        <end position="126"/>
    </location>
</feature>
<keyword evidence="1" id="KW-1133">Transmembrane helix</keyword>
<evidence type="ECO:0000313" key="3">
    <source>
        <dbReference type="Proteomes" id="UP000298460"/>
    </source>
</evidence>
<dbReference type="RefSeq" id="WP_158408476.1">
    <property type="nucleotide sequence ID" value="NZ_SPQQ01000004.1"/>
</dbReference>
<protein>
    <submittedName>
        <fullName evidence="2">Uncharacterized protein</fullName>
    </submittedName>
</protein>
<dbReference type="OrthoDB" id="1797612at2"/>
<dbReference type="Proteomes" id="UP000298460">
    <property type="component" value="Unassembled WGS sequence"/>
</dbReference>
<evidence type="ECO:0000256" key="1">
    <source>
        <dbReference type="SAM" id="Phobius"/>
    </source>
</evidence>
<reference evidence="2 3" key="1">
    <citation type="submission" date="2019-03" db="EMBL/GenBank/DDBJ databases">
        <title>Draft Genome Sequence of Desulfosporosinus fructosivorans Strain 63.6F, Isolated from Marine Sediment in the Baltic Sea.</title>
        <authorList>
            <person name="Hausmann B."/>
            <person name="Vandieken V."/>
            <person name="Pjevac P."/>
            <person name="Schreck K."/>
            <person name="Herbold C.W."/>
            <person name="Loy A."/>
        </authorList>
    </citation>
    <scope>NUCLEOTIDE SEQUENCE [LARGE SCALE GENOMIC DNA]</scope>
    <source>
        <strain evidence="2 3">63.6F</strain>
    </source>
</reference>